<dbReference type="GO" id="GO:0005765">
    <property type="term" value="C:lysosomal membrane"/>
    <property type="evidence" value="ECO:0007669"/>
    <property type="project" value="Ensembl"/>
</dbReference>
<reference evidence="8" key="2">
    <citation type="submission" date="2025-09" db="UniProtKB">
        <authorList>
            <consortium name="Ensembl"/>
        </authorList>
    </citation>
    <scope>IDENTIFICATION</scope>
</reference>
<keyword evidence="6" id="KW-0732">Signal</keyword>
<dbReference type="GO" id="GO:0005886">
    <property type="term" value="C:plasma membrane"/>
    <property type="evidence" value="ECO:0007669"/>
    <property type="project" value="Ensembl"/>
</dbReference>
<feature type="compositionally biased region" description="Low complexity" evidence="4">
    <location>
        <begin position="330"/>
        <end position="358"/>
    </location>
</feature>
<feature type="region of interest" description="Disordered" evidence="4">
    <location>
        <begin position="225"/>
        <end position="246"/>
    </location>
</feature>
<reference evidence="8" key="1">
    <citation type="submission" date="2025-08" db="UniProtKB">
        <authorList>
            <consortium name="Ensembl"/>
        </authorList>
    </citation>
    <scope>IDENTIFICATION</scope>
</reference>
<dbReference type="GO" id="GO:0031901">
    <property type="term" value="C:early endosome membrane"/>
    <property type="evidence" value="ECO:0007669"/>
    <property type="project" value="Ensembl"/>
</dbReference>
<keyword evidence="3 5" id="KW-0472">Membrane</keyword>
<dbReference type="InterPro" id="IPR013783">
    <property type="entry name" value="Ig-like_fold"/>
</dbReference>
<evidence type="ECO:0000256" key="1">
    <source>
        <dbReference type="ARBA" id="ARBA00004370"/>
    </source>
</evidence>
<dbReference type="InterPro" id="IPR050671">
    <property type="entry name" value="CD300_family_receptors"/>
</dbReference>
<sequence length="396" mass="43629">MGLWLWSLYFLPLSGALKILPEVHVEGEPGGSVIIECPLPKTKARIYLCRETSSSGICATVVSSTNFIKKEYTGRVTLQLCPDKDLFLVEVTELTESDSGAYACGAGTNTDKGRTQKVTLNVHSEYEPFWEEELMPEPPKWFHMPPWFQAPTRTSSSKFISKVTTQAQRTEAPPAHHPSPTTLIIHHPRVSRASSVAATKPPTLPPSTTASKISARERLLGPQTASYNHHTRLHRQRAPNRGSQAGREGPGFHILIPTTLGLFLLVLLGLLVKRAVQRRKALSRRVRRLALRMRALEASQRPLAQRPGTSRRLRSQSNVYSACPRRARPADAAGDGEAPVPGPGTSAPSAPPQESEAPWLHASSLKTSCEYVSFYHRPNAKMEDTDSDDYINVPAL</sequence>
<dbReference type="GO" id="GO:0032588">
    <property type="term" value="C:trans-Golgi network membrane"/>
    <property type="evidence" value="ECO:0007669"/>
    <property type="project" value="Ensembl"/>
</dbReference>
<feature type="compositionally biased region" description="Basic residues" evidence="4">
    <location>
        <begin position="229"/>
        <end position="238"/>
    </location>
</feature>
<dbReference type="Ensembl" id="ENSPCOT00000002792.1">
    <property type="protein sequence ID" value="ENSPCOP00000000761.1"/>
    <property type="gene ID" value="ENSPCOG00000002439.1"/>
</dbReference>
<dbReference type="Pfam" id="PF07686">
    <property type="entry name" value="V-set"/>
    <property type="match status" value="1"/>
</dbReference>
<feature type="transmembrane region" description="Helical" evidence="5">
    <location>
        <begin position="251"/>
        <end position="272"/>
    </location>
</feature>
<keyword evidence="5" id="KW-1133">Transmembrane helix</keyword>
<organism evidence="8 9">
    <name type="scientific">Propithecus coquereli</name>
    <name type="common">Coquerel's sifaka</name>
    <name type="synonym">Propithecus verreauxi coquereli</name>
    <dbReference type="NCBI Taxonomy" id="379532"/>
    <lineage>
        <taxon>Eukaryota</taxon>
        <taxon>Metazoa</taxon>
        <taxon>Chordata</taxon>
        <taxon>Craniata</taxon>
        <taxon>Vertebrata</taxon>
        <taxon>Euteleostomi</taxon>
        <taxon>Mammalia</taxon>
        <taxon>Eutheria</taxon>
        <taxon>Euarchontoglires</taxon>
        <taxon>Primates</taxon>
        <taxon>Strepsirrhini</taxon>
        <taxon>Lemuriformes</taxon>
        <taxon>Indriidae</taxon>
        <taxon>Propithecus</taxon>
    </lineage>
</organism>
<comment type="subcellular location">
    <subcellularLocation>
        <location evidence="1">Membrane</location>
    </subcellularLocation>
</comment>
<evidence type="ECO:0000313" key="9">
    <source>
        <dbReference type="Proteomes" id="UP000233160"/>
    </source>
</evidence>
<dbReference type="PANTHER" id="PTHR11860:SF59">
    <property type="entry name" value="FAS APOPTOTIC INHIBITORY MOLECULE 3"/>
    <property type="match status" value="1"/>
</dbReference>
<protein>
    <submittedName>
        <fullName evidence="8">Fc mu receptor</fullName>
    </submittedName>
</protein>
<dbReference type="Gene3D" id="2.60.40.10">
    <property type="entry name" value="Immunoglobulins"/>
    <property type="match status" value="1"/>
</dbReference>
<dbReference type="CDD" id="cd05716">
    <property type="entry name" value="IgV_pIgR_like"/>
    <property type="match status" value="1"/>
</dbReference>
<dbReference type="GO" id="GO:0160006">
    <property type="term" value="P:Fc receptor-mediated immune complex endocytosis"/>
    <property type="evidence" value="ECO:0007669"/>
    <property type="project" value="Ensembl"/>
</dbReference>
<dbReference type="InterPro" id="IPR013106">
    <property type="entry name" value="Ig_V-set"/>
</dbReference>
<keyword evidence="2 5" id="KW-0812">Transmembrane</keyword>
<dbReference type="AlphaFoldDB" id="A0A2K6EG98"/>
<dbReference type="OMA" id="FYHQPAA"/>
<dbReference type="STRING" id="379532.ENSPCOP00000000761"/>
<dbReference type="Proteomes" id="UP000233160">
    <property type="component" value="Unassembled WGS sequence"/>
</dbReference>
<evidence type="ECO:0000256" key="2">
    <source>
        <dbReference type="ARBA" id="ARBA00022692"/>
    </source>
</evidence>
<feature type="region of interest" description="Disordered" evidence="4">
    <location>
        <begin position="377"/>
        <end position="396"/>
    </location>
</feature>
<dbReference type="GO" id="GO:0002172">
    <property type="term" value="F:high-affinity IgM receptor activity"/>
    <property type="evidence" value="ECO:0007669"/>
    <property type="project" value="Ensembl"/>
</dbReference>
<evidence type="ECO:0000256" key="6">
    <source>
        <dbReference type="SAM" id="SignalP"/>
    </source>
</evidence>
<accession>A0A2K6EG98</accession>
<feature type="domain" description="Immunoglobulin V-set" evidence="7">
    <location>
        <begin position="24"/>
        <end position="123"/>
    </location>
</feature>
<dbReference type="InterPro" id="IPR036179">
    <property type="entry name" value="Ig-like_dom_sf"/>
</dbReference>
<feature type="region of interest" description="Disordered" evidence="4">
    <location>
        <begin position="300"/>
        <end position="359"/>
    </location>
</feature>
<proteinExistence type="predicted"/>
<feature type="chain" id="PRO_5014376768" evidence="6">
    <location>
        <begin position="17"/>
        <end position="396"/>
    </location>
</feature>
<dbReference type="GO" id="GO:0005654">
    <property type="term" value="C:nucleoplasm"/>
    <property type="evidence" value="ECO:0007669"/>
    <property type="project" value="Ensembl"/>
</dbReference>
<dbReference type="GO" id="GO:0001790">
    <property type="term" value="F:polymeric immunoglobulin binding"/>
    <property type="evidence" value="ECO:0007669"/>
    <property type="project" value="Ensembl"/>
</dbReference>
<feature type="signal peptide" evidence="6">
    <location>
        <begin position="1"/>
        <end position="16"/>
    </location>
</feature>
<evidence type="ECO:0000259" key="7">
    <source>
        <dbReference type="Pfam" id="PF07686"/>
    </source>
</evidence>
<evidence type="ECO:0000256" key="3">
    <source>
        <dbReference type="ARBA" id="ARBA00023136"/>
    </source>
</evidence>
<keyword evidence="9" id="KW-1185">Reference proteome</keyword>
<name>A0A2K6EG98_PROCO</name>
<gene>
    <name evidence="8" type="primary">FCMR</name>
</gene>
<evidence type="ECO:0000313" key="8">
    <source>
        <dbReference type="Ensembl" id="ENSPCOP00000000761.1"/>
    </source>
</evidence>
<dbReference type="GO" id="GO:0005813">
    <property type="term" value="C:centrosome"/>
    <property type="evidence" value="ECO:0007669"/>
    <property type="project" value="Ensembl"/>
</dbReference>
<evidence type="ECO:0000256" key="4">
    <source>
        <dbReference type="SAM" id="MobiDB-lite"/>
    </source>
</evidence>
<dbReference type="SUPFAM" id="SSF48726">
    <property type="entry name" value="Immunoglobulin"/>
    <property type="match status" value="1"/>
</dbReference>
<dbReference type="GeneTree" id="ENSGT00940000162282"/>
<dbReference type="PANTHER" id="PTHR11860">
    <property type="entry name" value="POLYMERIC-IMMUNOGLOBULIN RECEPTOR"/>
    <property type="match status" value="1"/>
</dbReference>
<evidence type="ECO:0000256" key="5">
    <source>
        <dbReference type="SAM" id="Phobius"/>
    </source>
</evidence>